<reference evidence="3" key="1">
    <citation type="journal article" date="2019" name="Int. J. Syst. Evol. Microbiol.">
        <title>The Global Catalogue of Microorganisms (GCM) 10K type strain sequencing project: providing services to taxonomists for standard genome sequencing and annotation.</title>
        <authorList>
            <consortium name="The Broad Institute Genomics Platform"/>
            <consortium name="The Broad Institute Genome Sequencing Center for Infectious Disease"/>
            <person name="Wu L."/>
            <person name="Ma J."/>
        </authorList>
    </citation>
    <scope>NUCLEOTIDE SEQUENCE [LARGE SCALE GENOMIC DNA]</scope>
    <source>
        <strain evidence="3">JCM 17106</strain>
    </source>
</reference>
<dbReference type="SMART" id="SM00554">
    <property type="entry name" value="FAS1"/>
    <property type="match status" value="1"/>
</dbReference>
<evidence type="ECO:0000313" key="3">
    <source>
        <dbReference type="Proteomes" id="UP001500459"/>
    </source>
</evidence>
<dbReference type="InterPro" id="IPR000782">
    <property type="entry name" value="FAS1_domain"/>
</dbReference>
<gene>
    <name evidence="2" type="ORF">GCM10022393_12390</name>
</gene>
<comment type="caution">
    <text evidence="2">The sequence shown here is derived from an EMBL/GenBank/DDBJ whole genome shotgun (WGS) entry which is preliminary data.</text>
</comment>
<proteinExistence type="predicted"/>
<evidence type="ECO:0000259" key="1">
    <source>
        <dbReference type="PROSITE" id="PS50213"/>
    </source>
</evidence>
<dbReference type="SUPFAM" id="SSF82153">
    <property type="entry name" value="FAS1 domain"/>
    <property type="match status" value="1"/>
</dbReference>
<keyword evidence="3" id="KW-1185">Reference proteome</keyword>
<dbReference type="Gene3D" id="2.30.180.10">
    <property type="entry name" value="FAS1 domain"/>
    <property type="match status" value="1"/>
</dbReference>
<dbReference type="PANTHER" id="PTHR10900:SF77">
    <property type="entry name" value="FI19380P1"/>
    <property type="match status" value="1"/>
</dbReference>
<dbReference type="PROSITE" id="PS50213">
    <property type="entry name" value="FAS1"/>
    <property type="match status" value="1"/>
</dbReference>
<accession>A0ABP7XEE5</accession>
<dbReference type="EMBL" id="BAABCW010000003">
    <property type="protein sequence ID" value="GAA4113409.1"/>
    <property type="molecule type" value="Genomic_DNA"/>
</dbReference>
<dbReference type="InterPro" id="IPR036378">
    <property type="entry name" value="FAS1_dom_sf"/>
</dbReference>
<feature type="domain" description="FAS1" evidence="1">
    <location>
        <begin position="61"/>
        <end position="205"/>
    </location>
</feature>
<dbReference type="Proteomes" id="UP001500459">
    <property type="component" value="Unassembled WGS sequence"/>
</dbReference>
<organism evidence="2 3">
    <name type="scientific">Aquimarina addita</name>
    <dbReference type="NCBI Taxonomy" id="870485"/>
    <lineage>
        <taxon>Bacteria</taxon>
        <taxon>Pseudomonadati</taxon>
        <taxon>Bacteroidota</taxon>
        <taxon>Flavobacteriia</taxon>
        <taxon>Flavobacteriales</taxon>
        <taxon>Flavobacteriaceae</taxon>
        <taxon>Aquimarina</taxon>
    </lineage>
</organism>
<dbReference type="Pfam" id="PF02469">
    <property type="entry name" value="Fasciclin"/>
    <property type="match status" value="1"/>
</dbReference>
<dbReference type="PANTHER" id="PTHR10900">
    <property type="entry name" value="PERIOSTIN-RELATED"/>
    <property type="match status" value="1"/>
</dbReference>
<name>A0ABP7XEE5_9FLAO</name>
<evidence type="ECO:0000313" key="2">
    <source>
        <dbReference type="EMBL" id="GAA4113409.1"/>
    </source>
</evidence>
<dbReference type="InterPro" id="IPR050904">
    <property type="entry name" value="Adhesion/Biosynth-related"/>
</dbReference>
<protein>
    <recommendedName>
        <fullName evidence="1">FAS1 domain-containing protein</fullName>
    </recommendedName>
</protein>
<sequence length="211" mass="23233">MVILLSTPKKEKRMRTVRLFSILVVSGVLAISCNQNEKSNDAQNNSEGLIAQASIPVEEKIPTIQEIIASDIGFTELKKLVQSSEFEEIFNQKGPYTIFAPLNGAFNKLPKGSLENILKPENKDQLSAIMNCHIIPRVINEADMQKAIEEGKGSITLETINGTNLIASLKRGKIYLIDKNGNAGRLMTTDIEATNGIVHTIESVMLPKDKK</sequence>